<sequence>MPRAATPTPKQGFLRSIRLGPGLLKWGISLWPPFLGAGIRVQHIAPDFSEIVVALKMGLFNRNYVGTHFGGSLFSMTDPFYMLMLMHRLGKGYVVWDRAAKIDFLHPAKGTVTARFMLNEAQIDAIRAATADGEKHLPTYTVEVINADGEVCARVEKTVYIRKLAPKQPE</sequence>
<dbReference type="AlphaFoldDB" id="A0A557QXZ8"/>
<dbReference type="Pfam" id="PF14539">
    <property type="entry name" value="DUF4442"/>
    <property type="match status" value="1"/>
</dbReference>
<dbReference type="Proteomes" id="UP000319502">
    <property type="component" value="Unassembled WGS sequence"/>
</dbReference>
<proteinExistence type="predicted"/>
<reference evidence="1 2" key="1">
    <citation type="submission" date="2019-07" db="EMBL/GenBank/DDBJ databases">
        <title>The pathways for chlorine oxyanion respiration interact through the shared metabolite chlorate.</title>
        <authorList>
            <person name="Barnum T.P."/>
            <person name="Cheng Y."/>
            <person name="Hill K.A."/>
            <person name="Lucas L.N."/>
            <person name="Carlson H.K."/>
            <person name="Coates J.D."/>
        </authorList>
    </citation>
    <scope>NUCLEOTIDE SEQUENCE [LARGE SCALE GENOMIC DNA]</scope>
    <source>
        <strain evidence="1 2">SFB-3</strain>
    </source>
</reference>
<dbReference type="OrthoDB" id="9814774at2"/>
<dbReference type="Gene3D" id="3.10.129.10">
    <property type="entry name" value="Hotdog Thioesterase"/>
    <property type="match status" value="1"/>
</dbReference>
<keyword evidence="2" id="KW-1185">Reference proteome</keyword>
<dbReference type="EMBL" id="VMNK01000006">
    <property type="protein sequence ID" value="TVO57790.1"/>
    <property type="molecule type" value="Genomic_DNA"/>
</dbReference>
<protein>
    <submittedName>
        <fullName evidence="1">DUF4442 domain-containing protein</fullName>
    </submittedName>
</protein>
<organism evidence="1 2">
    <name type="scientific">Denitromonas halophila</name>
    <dbReference type="NCBI Taxonomy" id="1629404"/>
    <lineage>
        <taxon>Bacteria</taxon>
        <taxon>Pseudomonadati</taxon>
        <taxon>Pseudomonadota</taxon>
        <taxon>Betaproteobacteria</taxon>
        <taxon>Rhodocyclales</taxon>
        <taxon>Zoogloeaceae</taxon>
        <taxon>Denitromonas</taxon>
    </lineage>
</organism>
<dbReference type="InterPro" id="IPR027961">
    <property type="entry name" value="DUF4442"/>
</dbReference>
<evidence type="ECO:0000313" key="1">
    <source>
        <dbReference type="EMBL" id="TVO57790.1"/>
    </source>
</evidence>
<dbReference type="InterPro" id="IPR029069">
    <property type="entry name" value="HotDog_dom_sf"/>
</dbReference>
<comment type="caution">
    <text evidence="1">The sequence shown here is derived from an EMBL/GenBank/DDBJ whole genome shotgun (WGS) entry which is preliminary data.</text>
</comment>
<evidence type="ECO:0000313" key="2">
    <source>
        <dbReference type="Proteomes" id="UP000319502"/>
    </source>
</evidence>
<name>A0A557QXZ8_9RHOO</name>
<gene>
    <name evidence="1" type="ORF">FHP91_08985</name>
</gene>
<dbReference type="RefSeq" id="WP_144309243.1">
    <property type="nucleotide sequence ID" value="NZ_VMNK01000006.1"/>
</dbReference>
<dbReference type="SUPFAM" id="SSF54637">
    <property type="entry name" value="Thioesterase/thiol ester dehydrase-isomerase"/>
    <property type="match status" value="1"/>
</dbReference>
<accession>A0A557QXZ8</accession>